<feature type="region of interest" description="Disordered" evidence="1">
    <location>
        <begin position="111"/>
        <end position="133"/>
    </location>
</feature>
<comment type="caution">
    <text evidence="2">The sequence shown here is derived from an EMBL/GenBank/DDBJ whole genome shotgun (WGS) entry which is preliminary data.</text>
</comment>
<evidence type="ECO:0000256" key="1">
    <source>
        <dbReference type="SAM" id="MobiDB-lite"/>
    </source>
</evidence>
<reference evidence="2" key="1">
    <citation type="journal article" date="2019" name="bioRxiv">
        <title>The Genome of the Zebra Mussel, Dreissena polymorpha: A Resource for Invasive Species Research.</title>
        <authorList>
            <person name="McCartney M.A."/>
            <person name="Auch B."/>
            <person name="Kono T."/>
            <person name="Mallez S."/>
            <person name="Zhang Y."/>
            <person name="Obille A."/>
            <person name="Becker A."/>
            <person name="Abrahante J.E."/>
            <person name="Garbe J."/>
            <person name="Badalamenti J.P."/>
            <person name="Herman A."/>
            <person name="Mangelson H."/>
            <person name="Liachko I."/>
            <person name="Sullivan S."/>
            <person name="Sone E.D."/>
            <person name="Koren S."/>
            <person name="Silverstein K.A.T."/>
            <person name="Beckman K.B."/>
            <person name="Gohl D.M."/>
        </authorList>
    </citation>
    <scope>NUCLEOTIDE SEQUENCE</scope>
    <source>
        <strain evidence="2">Duluth1</strain>
        <tissue evidence="2">Whole animal</tissue>
    </source>
</reference>
<organism evidence="2 3">
    <name type="scientific">Dreissena polymorpha</name>
    <name type="common">Zebra mussel</name>
    <name type="synonym">Mytilus polymorpha</name>
    <dbReference type="NCBI Taxonomy" id="45954"/>
    <lineage>
        <taxon>Eukaryota</taxon>
        <taxon>Metazoa</taxon>
        <taxon>Spiralia</taxon>
        <taxon>Lophotrochozoa</taxon>
        <taxon>Mollusca</taxon>
        <taxon>Bivalvia</taxon>
        <taxon>Autobranchia</taxon>
        <taxon>Heteroconchia</taxon>
        <taxon>Euheterodonta</taxon>
        <taxon>Imparidentia</taxon>
        <taxon>Neoheterodontei</taxon>
        <taxon>Myida</taxon>
        <taxon>Dreissenoidea</taxon>
        <taxon>Dreissenidae</taxon>
        <taxon>Dreissena</taxon>
    </lineage>
</organism>
<name>A0A9D4IK94_DREPO</name>
<evidence type="ECO:0000313" key="3">
    <source>
        <dbReference type="Proteomes" id="UP000828390"/>
    </source>
</evidence>
<keyword evidence="3" id="KW-1185">Reference proteome</keyword>
<proteinExistence type="predicted"/>
<protein>
    <submittedName>
        <fullName evidence="2">Uncharacterized protein</fullName>
    </submittedName>
</protein>
<dbReference type="AlphaFoldDB" id="A0A9D4IK94"/>
<sequence length="201" mass="22731">MTVNLLRATTSHVRVTFINPHHRYHQSIDRFGRLGEMKNDDTDIFLQSGLLCAAGSNSSIRALENSLAQRTNKCCSHVPDVFAGLVLRIRDAGQSRSRTCNWWGRQDFRSPPHHCGESRDHKSTLDAQNGGTSSRLMTKIKPYNVNCAAPWWPCFSTDRNNFEEFSRSIITTNIEVKNVTSRVLQSKYAPPPTGGHLFQRT</sequence>
<dbReference type="EMBL" id="JAIWYP010000009">
    <property type="protein sequence ID" value="KAH3776104.1"/>
    <property type="molecule type" value="Genomic_DNA"/>
</dbReference>
<dbReference type="Proteomes" id="UP000828390">
    <property type="component" value="Unassembled WGS sequence"/>
</dbReference>
<reference evidence="2" key="2">
    <citation type="submission" date="2020-11" db="EMBL/GenBank/DDBJ databases">
        <authorList>
            <person name="McCartney M.A."/>
            <person name="Auch B."/>
            <person name="Kono T."/>
            <person name="Mallez S."/>
            <person name="Becker A."/>
            <person name="Gohl D.M."/>
            <person name="Silverstein K.A.T."/>
            <person name="Koren S."/>
            <person name="Bechman K.B."/>
            <person name="Herman A."/>
            <person name="Abrahante J.E."/>
            <person name="Garbe J."/>
        </authorList>
    </citation>
    <scope>NUCLEOTIDE SEQUENCE</scope>
    <source>
        <strain evidence="2">Duluth1</strain>
        <tissue evidence="2">Whole animal</tissue>
    </source>
</reference>
<feature type="compositionally biased region" description="Basic and acidic residues" evidence="1">
    <location>
        <begin position="111"/>
        <end position="124"/>
    </location>
</feature>
<evidence type="ECO:0000313" key="2">
    <source>
        <dbReference type="EMBL" id="KAH3776104.1"/>
    </source>
</evidence>
<accession>A0A9D4IK94</accession>
<gene>
    <name evidence="2" type="ORF">DPMN_177518</name>
</gene>